<dbReference type="GO" id="GO:0006281">
    <property type="term" value="P:DNA repair"/>
    <property type="evidence" value="ECO:0007669"/>
    <property type="project" value="UniProtKB-KW"/>
</dbReference>
<name>A0A1T5DF91_9BACT</name>
<dbReference type="GO" id="GO:0005829">
    <property type="term" value="C:cytosol"/>
    <property type="evidence" value="ECO:0007669"/>
    <property type="project" value="TreeGrafter"/>
</dbReference>
<evidence type="ECO:0000256" key="2">
    <source>
        <dbReference type="ARBA" id="ARBA00022763"/>
    </source>
</evidence>
<dbReference type="Pfam" id="PF13438">
    <property type="entry name" value="DUF4113"/>
    <property type="match status" value="1"/>
</dbReference>
<dbReference type="Pfam" id="PF11799">
    <property type="entry name" value="IMS_C"/>
    <property type="match status" value="1"/>
</dbReference>
<feature type="domain" description="UmuC" evidence="6">
    <location>
        <begin position="2"/>
        <end position="186"/>
    </location>
</feature>
<dbReference type="InterPro" id="IPR050116">
    <property type="entry name" value="DNA_polymerase-Y"/>
</dbReference>
<keyword evidence="2" id="KW-0227">DNA damage</keyword>
<evidence type="ECO:0000259" key="6">
    <source>
        <dbReference type="PROSITE" id="PS50173"/>
    </source>
</evidence>
<dbReference type="GO" id="GO:0009432">
    <property type="term" value="P:SOS response"/>
    <property type="evidence" value="ECO:0007669"/>
    <property type="project" value="UniProtKB-KW"/>
</dbReference>
<gene>
    <name evidence="7" type="ORF">SAMN05660349_02417</name>
</gene>
<dbReference type="InterPro" id="IPR025188">
    <property type="entry name" value="DUF4113"/>
</dbReference>
<protein>
    <submittedName>
        <fullName evidence="7">DNA polymerase V</fullName>
    </submittedName>
</protein>
<dbReference type="Gene3D" id="3.40.1170.60">
    <property type="match status" value="1"/>
</dbReference>
<dbReference type="PANTHER" id="PTHR11076:SF34">
    <property type="entry name" value="PROTEIN UMUC"/>
    <property type="match status" value="1"/>
</dbReference>
<dbReference type="SUPFAM" id="SSF56672">
    <property type="entry name" value="DNA/RNA polymerases"/>
    <property type="match status" value="1"/>
</dbReference>
<organism evidence="7 8">
    <name type="scientific">Parabacteroides chartae</name>
    <dbReference type="NCBI Taxonomy" id="1037355"/>
    <lineage>
        <taxon>Bacteria</taxon>
        <taxon>Pseudomonadati</taxon>
        <taxon>Bacteroidota</taxon>
        <taxon>Bacteroidia</taxon>
        <taxon>Bacteroidales</taxon>
        <taxon>Tannerellaceae</taxon>
        <taxon>Parabacteroides</taxon>
    </lineage>
</organism>
<keyword evidence="8" id="KW-1185">Reference proteome</keyword>
<dbReference type="InterPro" id="IPR001126">
    <property type="entry name" value="UmuC"/>
</dbReference>
<keyword evidence="5" id="KW-0742">SOS response</keyword>
<evidence type="ECO:0000256" key="5">
    <source>
        <dbReference type="ARBA" id="ARBA00023236"/>
    </source>
</evidence>
<dbReference type="InterPro" id="IPR043128">
    <property type="entry name" value="Rev_trsase/Diguanyl_cyclase"/>
</dbReference>
<dbReference type="RefSeq" id="WP_079683874.1">
    <property type="nucleotide sequence ID" value="NZ_FUYQ01000018.1"/>
</dbReference>
<dbReference type="CDD" id="cd01700">
    <property type="entry name" value="PolY_Pol_V_umuC"/>
    <property type="match status" value="1"/>
</dbReference>
<dbReference type="EMBL" id="FUYQ01000018">
    <property type="protein sequence ID" value="SKB70160.1"/>
    <property type="molecule type" value="Genomic_DNA"/>
</dbReference>
<sequence length="422" mass="47621">MFALADCNNFYASCERVFKPWLRTTPIVVLSNNDGCVIARSNETKALGIKMGVPAYQIKDTIDQYGIEVFSSNYTLYGDMSNRVMSMLGSYVEEMEVYSIDEAFLHMGGFGQLDLKAYGEQIVKSVTQGTGIPISMGIAPTKTLAKVANKFAKKYPNYKGVCLIDSDEKRIKALQLTEIGDVWGIGRQHAKMLAQYGVKNACDFAQLPKAWVRQKMTVVGERMWKELNGESCIEMELAPAPKKQICTSRSFGHMVTDFSELEEAVSTYVCMCAEKLRAQKSCAASLMVFIHTNNFRSDLPQYFKNYVIKLPVPTSSSLELVKYALMALRLIYVKGYQFKKAGVIITEIIDECAVQMDLFDNVDREKHAKIMKVMDALNSGFDHRKLSLAVQGTGRKWKLRREKLSPCYTTNLQEVIEVRTDR</sequence>
<evidence type="ECO:0000256" key="3">
    <source>
        <dbReference type="ARBA" id="ARBA00023199"/>
    </source>
</evidence>
<dbReference type="GO" id="GO:0003684">
    <property type="term" value="F:damaged DNA binding"/>
    <property type="evidence" value="ECO:0007669"/>
    <property type="project" value="InterPro"/>
</dbReference>
<dbReference type="AlphaFoldDB" id="A0A1T5DF91"/>
<keyword evidence="3" id="KW-0741">SOS mutagenesis</keyword>
<evidence type="ECO:0000256" key="4">
    <source>
        <dbReference type="ARBA" id="ARBA00023204"/>
    </source>
</evidence>
<keyword evidence="4" id="KW-0234">DNA repair</keyword>
<dbReference type="Gene3D" id="1.10.150.20">
    <property type="entry name" value="5' to 3' exonuclease, C-terminal subdomain"/>
    <property type="match status" value="1"/>
</dbReference>
<dbReference type="InterPro" id="IPR017961">
    <property type="entry name" value="DNA_pol_Y-fam_little_finger"/>
</dbReference>
<dbReference type="InterPro" id="IPR043502">
    <property type="entry name" value="DNA/RNA_pol_sf"/>
</dbReference>
<evidence type="ECO:0000256" key="1">
    <source>
        <dbReference type="ARBA" id="ARBA00010945"/>
    </source>
</evidence>
<dbReference type="PROSITE" id="PS50173">
    <property type="entry name" value="UMUC"/>
    <property type="match status" value="1"/>
</dbReference>
<dbReference type="Gene3D" id="3.30.70.270">
    <property type="match status" value="1"/>
</dbReference>
<accession>A0A1T5DF91</accession>
<proteinExistence type="inferred from homology"/>
<dbReference type="GO" id="GO:0042276">
    <property type="term" value="P:error-prone translesion synthesis"/>
    <property type="evidence" value="ECO:0007669"/>
    <property type="project" value="TreeGrafter"/>
</dbReference>
<evidence type="ECO:0000313" key="8">
    <source>
        <dbReference type="Proteomes" id="UP000190852"/>
    </source>
</evidence>
<reference evidence="8" key="1">
    <citation type="submission" date="2017-02" db="EMBL/GenBank/DDBJ databases">
        <authorList>
            <person name="Varghese N."/>
            <person name="Submissions S."/>
        </authorList>
    </citation>
    <scope>NUCLEOTIDE SEQUENCE [LARGE SCALE GENOMIC DNA]</scope>
    <source>
        <strain evidence="8">DSM 24967</strain>
    </source>
</reference>
<comment type="similarity">
    <text evidence="1">Belongs to the DNA polymerase type-Y family.</text>
</comment>
<dbReference type="Pfam" id="PF00817">
    <property type="entry name" value="IMS"/>
    <property type="match status" value="1"/>
</dbReference>
<dbReference type="Proteomes" id="UP000190852">
    <property type="component" value="Unassembled WGS sequence"/>
</dbReference>
<dbReference type="GO" id="GO:0003887">
    <property type="term" value="F:DNA-directed DNA polymerase activity"/>
    <property type="evidence" value="ECO:0007669"/>
    <property type="project" value="TreeGrafter"/>
</dbReference>
<evidence type="ECO:0000313" key="7">
    <source>
        <dbReference type="EMBL" id="SKB70160.1"/>
    </source>
</evidence>
<dbReference type="PANTHER" id="PTHR11076">
    <property type="entry name" value="DNA REPAIR POLYMERASE UMUC / TRANSFERASE FAMILY MEMBER"/>
    <property type="match status" value="1"/>
</dbReference>